<reference evidence="2 3" key="1">
    <citation type="submission" date="2015-06" db="EMBL/GenBank/DDBJ databases">
        <authorList>
            <person name="Wibberg Daniel"/>
        </authorList>
    </citation>
    <scope>NUCLEOTIDE SEQUENCE [LARGE SCALE GENOMIC DNA]</scope>
    <source>
        <strain evidence="2 3">T3/55T</strain>
    </source>
</reference>
<dbReference type="AlphaFoldDB" id="A0A0H5SGJ3"/>
<evidence type="ECO:0000256" key="1">
    <source>
        <dbReference type="SAM" id="Phobius"/>
    </source>
</evidence>
<gene>
    <name evidence="2" type="ORF">HHT355_1416</name>
</gene>
<keyword evidence="1" id="KW-0472">Membrane</keyword>
<accession>A0A0H5SGJ3</accession>
<keyword evidence="3" id="KW-1185">Reference proteome</keyword>
<proteinExistence type="predicted"/>
<name>A0A0H5SGJ3_HERHM</name>
<dbReference type="Proteomes" id="UP000236497">
    <property type="component" value="Unassembled WGS sequence"/>
</dbReference>
<keyword evidence="1" id="KW-0812">Transmembrane</keyword>
<keyword evidence="1" id="KW-1133">Transmembrane helix</keyword>
<sequence length="126" mass="14361">MGDYMFKNLIEFNNAVNDLLHDIVCGKDIDSLLLEDDFRDDTLDVIAYCIENKYLTNIEVWCDGDGKLHMDTTGNVRITRDGLAFMEAHSEKAIKKLKRDVFTAKLQSWISLLVAIASLIVSIFKE</sequence>
<feature type="transmembrane region" description="Helical" evidence="1">
    <location>
        <begin position="106"/>
        <end position="124"/>
    </location>
</feature>
<protein>
    <submittedName>
        <fullName evidence="2">Putative membrane protein</fullName>
    </submittedName>
</protein>
<organism evidence="2 3">
    <name type="scientific">Herbinix hemicellulosilytica</name>
    <dbReference type="NCBI Taxonomy" id="1564487"/>
    <lineage>
        <taxon>Bacteria</taxon>
        <taxon>Bacillati</taxon>
        <taxon>Bacillota</taxon>
        <taxon>Clostridia</taxon>
        <taxon>Lachnospirales</taxon>
        <taxon>Lachnospiraceae</taxon>
        <taxon>Herbinix</taxon>
    </lineage>
</organism>
<evidence type="ECO:0000313" key="3">
    <source>
        <dbReference type="Proteomes" id="UP000236497"/>
    </source>
</evidence>
<dbReference type="EMBL" id="CVTD020000015">
    <property type="protein sequence ID" value="CRZ34617.1"/>
    <property type="molecule type" value="Genomic_DNA"/>
</dbReference>
<evidence type="ECO:0000313" key="2">
    <source>
        <dbReference type="EMBL" id="CRZ34617.1"/>
    </source>
</evidence>
<dbReference type="RefSeq" id="WP_103202708.1">
    <property type="nucleotide sequence ID" value="NZ_CVTD020000015.1"/>
</dbReference>